<protein>
    <submittedName>
        <fullName evidence="1">Uncharacterized protein</fullName>
    </submittedName>
</protein>
<organism evidence="1 2">
    <name type="scientific">Glutamicibacter protophormiae</name>
    <name type="common">Brevibacterium protophormiae</name>
    <dbReference type="NCBI Taxonomy" id="37930"/>
    <lineage>
        <taxon>Bacteria</taxon>
        <taxon>Bacillati</taxon>
        <taxon>Actinomycetota</taxon>
        <taxon>Actinomycetes</taxon>
        <taxon>Micrococcales</taxon>
        <taxon>Micrococcaceae</taxon>
        <taxon>Glutamicibacter</taxon>
    </lineage>
</organism>
<gene>
    <name evidence="1" type="ORF">JOF39_001971</name>
</gene>
<dbReference type="RefSeq" id="WP_047117727.1">
    <property type="nucleotide sequence ID" value="NZ_BMPH01000003.1"/>
</dbReference>
<evidence type="ECO:0000313" key="2">
    <source>
        <dbReference type="Proteomes" id="UP001195422"/>
    </source>
</evidence>
<accession>A0ABS4XQU6</accession>
<sequence>MTETQEHQGPPQMLNPVRDMEEIRIGEINYFHRGLHARIPLPGNKMIYGQIVFALHSELSSKIALRWGGEQMETKAHPEQIIRIEATP</sequence>
<dbReference type="Proteomes" id="UP001195422">
    <property type="component" value="Unassembled WGS sequence"/>
</dbReference>
<dbReference type="EMBL" id="JAGIOJ010000001">
    <property type="protein sequence ID" value="MBP2398890.1"/>
    <property type="molecule type" value="Genomic_DNA"/>
</dbReference>
<name>A0ABS4XQU6_GLUPR</name>
<comment type="caution">
    <text evidence="1">The sequence shown here is derived from an EMBL/GenBank/DDBJ whole genome shotgun (WGS) entry which is preliminary data.</text>
</comment>
<evidence type="ECO:0000313" key="1">
    <source>
        <dbReference type="EMBL" id="MBP2398890.1"/>
    </source>
</evidence>
<proteinExistence type="predicted"/>
<keyword evidence="2" id="KW-1185">Reference proteome</keyword>
<reference evidence="1 2" key="1">
    <citation type="submission" date="2021-03" db="EMBL/GenBank/DDBJ databases">
        <title>Sequencing the genomes of 1000 actinobacteria strains.</title>
        <authorList>
            <person name="Klenk H.-P."/>
        </authorList>
    </citation>
    <scope>NUCLEOTIDE SEQUENCE [LARGE SCALE GENOMIC DNA]</scope>
    <source>
        <strain evidence="1 2">DSM 20168</strain>
    </source>
</reference>